<dbReference type="Pfam" id="PF02643">
    <property type="entry name" value="DUF192"/>
    <property type="match status" value="1"/>
</dbReference>
<feature type="chain" id="PRO_5045476421" description="DUF192 domain-containing protein" evidence="1">
    <location>
        <begin position="21"/>
        <end position="151"/>
    </location>
</feature>
<reference evidence="3" key="1">
    <citation type="journal article" date="2019" name="Int. J. Syst. Evol. Microbiol.">
        <title>The Global Catalogue of Microorganisms (GCM) 10K type strain sequencing project: providing services to taxonomists for standard genome sequencing and annotation.</title>
        <authorList>
            <consortium name="The Broad Institute Genomics Platform"/>
            <consortium name="The Broad Institute Genome Sequencing Center for Infectious Disease"/>
            <person name="Wu L."/>
            <person name="Ma J."/>
        </authorList>
    </citation>
    <scope>NUCLEOTIDE SEQUENCE [LARGE SCALE GENOMIC DNA]</scope>
    <source>
        <strain evidence="3">JCM 11590</strain>
    </source>
</reference>
<proteinExistence type="predicted"/>
<keyword evidence="1" id="KW-0732">Signal</keyword>
<evidence type="ECO:0008006" key="4">
    <source>
        <dbReference type="Google" id="ProtNLM"/>
    </source>
</evidence>
<keyword evidence="3" id="KW-1185">Reference proteome</keyword>
<accession>A0ABQ2CQZ4</accession>
<protein>
    <recommendedName>
        <fullName evidence="4">DUF192 domain-containing protein</fullName>
    </recommendedName>
</protein>
<evidence type="ECO:0000313" key="3">
    <source>
        <dbReference type="Proteomes" id="UP000633263"/>
    </source>
</evidence>
<dbReference type="Gene3D" id="2.60.120.1140">
    <property type="entry name" value="Protein of unknown function DUF192"/>
    <property type="match status" value="1"/>
</dbReference>
<feature type="signal peptide" evidence="1">
    <location>
        <begin position="1"/>
        <end position="20"/>
    </location>
</feature>
<dbReference type="InterPro" id="IPR038695">
    <property type="entry name" value="Saro_0823-like_sf"/>
</dbReference>
<dbReference type="EMBL" id="BMNN01000004">
    <property type="protein sequence ID" value="GGJ03613.1"/>
    <property type="molecule type" value="Genomic_DNA"/>
</dbReference>
<dbReference type="PANTHER" id="PTHR37953">
    <property type="entry name" value="UPF0127 PROTEIN MJ1496"/>
    <property type="match status" value="1"/>
</dbReference>
<dbReference type="InterPro" id="IPR003795">
    <property type="entry name" value="DUF192"/>
</dbReference>
<evidence type="ECO:0000256" key="1">
    <source>
        <dbReference type="SAM" id="SignalP"/>
    </source>
</evidence>
<dbReference type="RefSeq" id="WP_188636537.1">
    <property type="nucleotide sequence ID" value="NZ_BMNN01000004.1"/>
</dbReference>
<sequence>MMWRWISAVMLVLLCSSVSAQERIQARLGGHGFELELVREPEDRRKGLMGREQLAPDTGMLFDFPAGTTPSIWMRNMHIPLDLLFVDGLGTLVDVFTEVPPCTGQPCEIYQASQPLRFVIEVPAGTVQRLGLAPGDRIDLSGYQLRPAPPL</sequence>
<dbReference type="Proteomes" id="UP000633263">
    <property type="component" value="Unassembled WGS sequence"/>
</dbReference>
<dbReference type="PANTHER" id="PTHR37953:SF1">
    <property type="entry name" value="UPF0127 PROTEIN MJ1496"/>
    <property type="match status" value="1"/>
</dbReference>
<evidence type="ECO:0000313" key="2">
    <source>
        <dbReference type="EMBL" id="GGJ03613.1"/>
    </source>
</evidence>
<organism evidence="2 3">
    <name type="scientific">Halopseudomonas pertucinogena</name>
    <dbReference type="NCBI Taxonomy" id="86175"/>
    <lineage>
        <taxon>Bacteria</taxon>
        <taxon>Pseudomonadati</taxon>
        <taxon>Pseudomonadota</taxon>
        <taxon>Gammaproteobacteria</taxon>
        <taxon>Pseudomonadales</taxon>
        <taxon>Pseudomonadaceae</taxon>
        <taxon>Halopseudomonas</taxon>
    </lineage>
</organism>
<gene>
    <name evidence="2" type="ORF">GCM10009083_20470</name>
</gene>
<name>A0ABQ2CQZ4_9GAMM</name>
<comment type="caution">
    <text evidence="2">The sequence shown here is derived from an EMBL/GenBank/DDBJ whole genome shotgun (WGS) entry which is preliminary data.</text>
</comment>